<feature type="region of interest" description="Disordered" evidence="1">
    <location>
        <begin position="1185"/>
        <end position="1205"/>
    </location>
</feature>
<sequence>MENQVLQQVLVDGEYVSRPVDVYQLLARAQRQTDVEMQEPEARPQPEIPQVGLMSRTLFPSTLVKFILSASIRKGQRNDVVFVGENSVHLYEIHDHGHLHHIASKSDFKGSILAARRFGAPVKTAVSPRQGMSIKKTDTQDRQESTRSDHADAMPPEAIILTLTSRRLVLLWTEQNAAGETVFRQKFVRLPAGSSMHDTPGAFLAVDPKCRAIAVSTPEGQCTLYKTAPLDKWKGYPHSTREMTPIEDERHLSLQARVLHMDFLSASSDPDDVHVILVFVLAHNGKTKITCYDWDTRYDVSTAAIRAERVSVDYEDHNPALLIPATRTPDFLLVSNSHIATYTNVLSGTPQRYVTPISPEILRPLFPGESKNQPLWVQWQRVARNDDFSREVFYIAREDGRLIYTELMRTNLIEISDAGEWSHPLDRGFATLNVDAGSLTSRNADVLIASGPTSDGSLQKVGGSDPRNTRPSFTPHFVESIPSWTPITDLMVTRLPGLRSPFERERDSIFVANGRSQHGAVSELRKGLRAIVYDHSQGMTGVTGLWLLDHRREKVEYGGKEVYQHHASFVFSLPPESMTFCVTREGDFWEVHQFSTEYEPGQSGVSGQETISAGIVSEQLAIQITRRQLLLLDRPNLTCVRTLAISELAQNSGSRISDITLAAVASTPSPHVAISFREGSSVTLVVIPIGQDGTFGSPIRQNLAADPTCLKFFDINNALHVFVGSVDLKLNLYIIHEKALYPVLSVEPSNQVSAPSLSHMPMVCESAVFLTSEAQSTIVCGMRNGILLSISIESILRSGRYETQDLSLIRMGTAAVIVTPSGTDKLCAFASCGVDFCRVSLPSSSRKLDISSVWFRQNSDEQFHQGPVSAFDQVPFYQQSVDGNGIGGFMFAVSGDRLLYARLDYDTVRSTQSSHSILGLEQSKTVPMRTATTATPTKVVYTENKRKLVVATTEMKEIRAPPNGYRTMHSTLKLMNVADNPVIKEEPKGKEGIKQEAKDEEEEAIVSNICSQITLQNYERVYTILDWIVQDSRDRPHHFLYVGTGVMKGPGREIGRRLFFQISKDDNKFKLKKEKTYNSPVRCLALMHVKDRADLITVVGTTMMLEEFEIENSRWAKRAEIELPSAGIHVSVSNSHIYVSTALHSHICFAVVSSQGCVLPLAFEKVFSDSRQRDAAHHLQMDLNLSPLPAHPTDPEQSQPSPDPNSIVLVSDKKCSVAGLLYPTHRTFKNSTTTLFEARLPRSITRLARGAIRPPWRRPFTPTSTATQQITGIIADDIIGTSSDGTATTFSILTPQALKLLRFLQNIITNKEARVYDASHITTRPNGSAHMFAMLMNNAEGDQSDDGKIIKKRDVDPDVGRWNPSLAHVDADVLERGLGDDVRGGLRTLVREGTDHEVWVLFCELARELGVVGASGDGDVSMGDEDGEEDMVVEGVGRWLDDVLMPVL</sequence>
<keyword evidence="4" id="KW-1185">Reference proteome</keyword>
<evidence type="ECO:0000313" key="3">
    <source>
        <dbReference type="EMBL" id="KAF2010468.1"/>
    </source>
</evidence>
<proteinExistence type="predicted"/>
<protein>
    <recommendedName>
        <fullName evidence="2">RSE1/DDB1/CPSF1 first beta-propeller domain-containing protein</fullName>
    </recommendedName>
</protein>
<name>A0A6A5XBY4_9PLEO</name>
<dbReference type="RefSeq" id="XP_033378807.1">
    <property type="nucleotide sequence ID" value="XM_033534445.1"/>
</dbReference>
<dbReference type="InterPro" id="IPR015943">
    <property type="entry name" value="WD40/YVTN_repeat-like_dom_sf"/>
</dbReference>
<evidence type="ECO:0000313" key="4">
    <source>
        <dbReference type="Proteomes" id="UP000799778"/>
    </source>
</evidence>
<dbReference type="OrthoDB" id="20774at2759"/>
<dbReference type="InterPro" id="IPR018846">
    <property type="entry name" value="Beta-prop_RSE1/DDB1/CPSF1_1st"/>
</dbReference>
<evidence type="ECO:0000259" key="2">
    <source>
        <dbReference type="Pfam" id="PF10433"/>
    </source>
</evidence>
<dbReference type="PANTHER" id="PTHR10644">
    <property type="entry name" value="DNA REPAIR/RNA PROCESSING CPSF FAMILY"/>
    <property type="match status" value="1"/>
</dbReference>
<accession>A0A6A5XBY4</accession>
<organism evidence="3 4">
    <name type="scientific">Aaosphaeria arxii CBS 175.79</name>
    <dbReference type="NCBI Taxonomy" id="1450172"/>
    <lineage>
        <taxon>Eukaryota</taxon>
        <taxon>Fungi</taxon>
        <taxon>Dikarya</taxon>
        <taxon>Ascomycota</taxon>
        <taxon>Pezizomycotina</taxon>
        <taxon>Dothideomycetes</taxon>
        <taxon>Pleosporomycetidae</taxon>
        <taxon>Pleosporales</taxon>
        <taxon>Pleosporales incertae sedis</taxon>
        <taxon>Aaosphaeria</taxon>
    </lineage>
</organism>
<feature type="region of interest" description="Disordered" evidence="1">
    <location>
        <begin position="452"/>
        <end position="472"/>
    </location>
</feature>
<dbReference type="Pfam" id="PF10433">
    <property type="entry name" value="Beta-prop_RSE1_1st"/>
    <property type="match status" value="1"/>
</dbReference>
<dbReference type="Gene3D" id="2.130.10.10">
    <property type="entry name" value="YVTN repeat-like/Quinoprotein amine dehydrogenase"/>
    <property type="match status" value="3"/>
</dbReference>
<evidence type="ECO:0000256" key="1">
    <source>
        <dbReference type="SAM" id="MobiDB-lite"/>
    </source>
</evidence>
<gene>
    <name evidence="3" type="ORF">BU24DRAFT_58917</name>
</gene>
<feature type="compositionally biased region" description="Basic and acidic residues" evidence="1">
    <location>
        <begin position="135"/>
        <end position="152"/>
    </location>
</feature>
<dbReference type="InterPro" id="IPR050358">
    <property type="entry name" value="RSE1/DDB1/CFT1"/>
</dbReference>
<dbReference type="GeneID" id="54291842"/>
<feature type="domain" description="RSE1/DDB1/CPSF1 first beta-propeller" evidence="2">
    <location>
        <begin position="64"/>
        <end position="463"/>
    </location>
</feature>
<feature type="region of interest" description="Disordered" evidence="1">
    <location>
        <begin position="125"/>
        <end position="153"/>
    </location>
</feature>
<reference evidence="3" key="1">
    <citation type="journal article" date="2020" name="Stud. Mycol.">
        <title>101 Dothideomycetes genomes: a test case for predicting lifestyles and emergence of pathogens.</title>
        <authorList>
            <person name="Haridas S."/>
            <person name="Albert R."/>
            <person name="Binder M."/>
            <person name="Bloem J."/>
            <person name="Labutti K."/>
            <person name="Salamov A."/>
            <person name="Andreopoulos B."/>
            <person name="Baker S."/>
            <person name="Barry K."/>
            <person name="Bills G."/>
            <person name="Bluhm B."/>
            <person name="Cannon C."/>
            <person name="Castanera R."/>
            <person name="Culley D."/>
            <person name="Daum C."/>
            <person name="Ezra D."/>
            <person name="Gonzalez J."/>
            <person name="Henrissat B."/>
            <person name="Kuo A."/>
            <person name="Liang C."/>
            <person name="Lipzen A."/>
            <person name="Lutzoni F."/>
            <person name="Magnuson J."/>
            <person name="Mondo S."/>
            <person name="Nolan M."/>
            <person name="Ohm R."/>
            <person name="Pangilinan J."/>
            <person name="Park H.-J."/>
            <person name="Ramirez L."/>
            <person name="Alfaro M."/>
            <person name="Sun H."/>
            <person name="Tritt A."/>
            <person name="Yoshinaga Y."/>
            <person name="Zwiers L.-H."/>
            <person name="Turgeon B."/>
            <person name="Goodwin S."/>
            <person name="Spatafora J."/>
            <person name="Crous P."/>
            <person name="Grigoriev I."/>
        </authorList>
    </citation>
    <scope>NUCLEOTIDE SEQUENCE</scope>
    <source>
        <strain evidence="3">CBS 175.79</strain>
    </source>
</reference>
<dbReference type="EMBL" id="ML978076">
    <property type="protein sequence ID" value="KAF2010468.1"/>
    <property type="molecule type" value="Genomic_DNA"/>
</dbReference>
<dbReference type="Proteomes" id="UP000799778">
    <property type="component" value="Unassembled WGS sequence"/>
</dbReference>